<dbReference type="SUPFAM" id="SSF56801">
    <property type="entry name" value="Acetyl-CoA synthetase-like"/>
    <property type="match status" value="1"/>
</dbReference>
<dbReference type="AlphaFoldDB" id="A0A330LMM8"/>
<dbReference type="EMBL" id="LS483250">
    <property type="protein sequence ID" value="SQD78110.1"/>
    <property type="molecule type" value="Genomic_DNA"/>
</dbReference>
<dbReference type="PANTHER" id="PTHR43859:SF7">
    <property type="entry name" value="ACETATE_BUTYRATE--COA LIGASE AAE7, PEROXISOMAL"/>
    <property type="match status" value="1"/>
</dbReference>
<dbReference type="PANTHER" id="PTHR43859">
    <property type="entry name" value="ACYL-ACTIVATING ENZYME"/>
    <property type="match status" value="1"/>
</dbReference>
<proteinExistence type="inferred from homology"/>
<sequence>MLKRAPKCSFTFACDRFHSGDLAVWHEGSYVEIKDRSKDVIISGGETFCSFV</sequence>
<evidence type="ECO:0000256" key="1">
    <source>
        <dbReference type="ARBA" id="ARBA00006432"/>
    </source>
</evidence>
<gene>
    <name evidence="3" type="ORF">MORIYA_1632</name>
</gene>
<dbReference type="Proteomes" id="UP000250163">
    <property type="component" value="Chromosome MORIYA"/>
</dbReference>
<evidence type="ECO:0000256" key="2">
    <source>
        <dbReference type="ARBA" id="ARBA00022598"/>
    </source>
</evidence>
<keyword evidence="4" id="KW-1185">Reference proteome</keyword>
<evidence type="ECO:0000313" key="4">
    <source>
        <dbReference type="Proteomes" id="UP000250163"/>
    </source>
</evidence>
<evidence type="ECO:0000313" key="3">
    <source>
        <dbReference type="EMBL" id="SQD78110.1"/>
    </source>
</evidence>
<organism evidence="3 4">
    <name type="scientific">Moritella yayanosii</name>
    <dbReference type="NCBI Taxonomy" id="69539"/>
    <lineage>
        <taxon>Bacteria</taxon>
        <taxon>Pseudomonadati</taxon>
        <taxon>Pseudomonadota</taxon>
        <taxon>Gammaproteobacteria</taxon>
        <taxon>Alteromonadales</taxon>
        <taxon>Moritellaceae</taxon>
        <taxon>Moritella</taxon>
    </lineage>
</organism>
<comment type="similarity">
    <text evidence="1">Belongs to the ATP-dependent AMP-binding enzyme family.</text>
</comment>
<accession>A0A330LMM8</accession>
<name>A0A330LMM8_9GAMM</name>
<keyword evidence="2" id="KW-0436">Ligase</keyword>
<dbReference type="GO" id="GO:0016874">
    <property type="term" value="F:ligase activity"/>
    <property type="evidence" value="ECO:0007669"/>
    <property type="project" value="UniProtKB-KW"/>
</dbReference>
<protein>
    <submittedName>
        <fullName evidence="3">Uncharacterized protein</fullName>
    </submittedName>
</protein>
<reference evidence="4" key="1">
    <citation type="submission" date="2018-05" db="EMBL/GenBank/DDBJ databases">
        <authorList>
            <person name="Cea G.-C."/>
            <person name="William W."/>
        </authorList>
    </citation>
    <scope>NUCLEOTIDE SEQUENCE [LARGE SCALE GENOMIC DNA]</scope>
    <source>
        <strain evidence="4">DB21MT 5</strain>
    </source>
</reference>
<dbReference type="KEGG" id="mya:MORIYA_1632"/>